<accession>A0A109UGR1</accession>
<name>A0A109UGR1_9FIRM</name>
<evidence type="ECO:0000313" key="3">
    <source>
        <dbReference type="Proteomes" id="UP000063781"/>
    </source>
</evidence>
<evidence type="ECO:0000313" key="2">
    <source>
        <dbReference type="EMBL" id="AMC92988.1"/>
    </source>
</evidence>
<dbReference type="OrthoDB" id="9785602at2"/>
<proteinExistence type="predicted"/>
<dbReference type="GO" id="GO:0016747">
    <property type="term" value="F:acyltransferase activity, transferring groups other than amino-acyl groups"/>
    <property type="evidence" value="ECO:0007669"/>
    <property type="project" value="InterPro"/>
</dbReference>
<dbReference type="Gene3D" id="3.40.630.30">
    <property type="match status" value="1"/>
</dbReference>
<protein>
    <recommendedName>
        <fullName evidence="1">N-acetyltransferase domain-containing protein</fullName>
    </recommendedName>
</protein>
<keyword evidence="3" id="KW-1185">Reference proteome</keyword>
<evidence type="ECO:0000259" key="1">
    <source>
        <dbReference type="PROSITE" id="PS51186"/>
    </source>
</evidence>
<organism evidence="2 3">
    <name type="scientific">Erysipelothrix larvae</name>
    <dbReference type="NCBI Taxonomy" id="1514105"/>
    <lineage>
        <taxon>Bacteria</taxon>
        <taxon>Bacillati</taxon>
        <taxon>Bacillota</taxon>
        <taxon>Erysipelotrichia</taxon>
        <taxon>Erysipelotrichales</taxon>
        <taxon>Erysipelotrichaceae</taxon>
        <taxon>Erysipelothrix</taxon>
    </lineage>
</organism>
<dbReference type="AlphaFoldDB" id="A0A109UGR1"/>
<dbReference type="Proteomes" id="UP000063781">
    <property type="component" value="Chromosome"/>
</dbReference>
<dbReference type="PANTHER" id="PTHR43792">
    <property type="entry name" value="GNAT FAMILY, PUTATIVE (AFU_ORTHOLOGUE AFUA_3G00765)-RELATED-RELATED"/>
    <property type="match status" value="1"/>
</dbReference>
<sequence length="180" mass="21089">MKHWIETERIILRPITLEDARDMFEYAHDHEVCRYVTWDAHQSVEQTQAIIRDFFLPKESNEAWIPTFAVVLKDTHKMIGTCDTVAPITIDGNVEIGYSLNRTYWNHGYATESCKALCAYLFNEEGVRRIKIRHHVDNIGSRRVIEKCGFIKEGVERQLVKFEDGYADIAIYSMFKEELK</sequence>
<reference evidence="2 3" key="1">
    <citation type="submission" date="2015-10" db="EMBL/GenBank/DDBJ databases">
        <title>Erysipelothrix larvae sp. LV19 isolated from the larval gut of the rhinoceros beetle, Trypoxylus dichotomus.</title>
        <authorList>
            <person name="Lim S."/>
            <person name="Kim B.-C."/>
        </authorList>
    </citation>
    <scope>NUCLEOTIDE SEQUENCE [LARGE SCALE GENOMIC DNA]</scope>
    <source>
        <strain evidence="2 3">LV19</strain>
    </source>
</reference>
<gene>
    <name evidence="2" type="ORF">AOC36_03015</name>
</gene>
<dbReference type="Pfam" id="PF13302">
    <property type="entry name" value="Acetyltransf_3"/>
    <property type="match status" value="1"/>
</dbReference>
<dbReference type="InterPro" id="IPR000182">
    <property type="entry name" value="GNAT_dom"/>
</dbReference>
<dbReference type="InterPro" id="IPR016181">
    <property type="entry name" value="Acyl_CoA_acyltransferase"/>
</dbReference>
<dbReference type="KEGG" id="erl:AOC36_03015"/>
<dbReference type="RefSeq" id="WP_067631326.1">
    <property type="nucleotide sequence ID" value="NZ_CP013213.1"/>
</dbReference>
<dbReference type="SUPFAM" id="SSF55729">
    <property type="entry name" value="Acyl-CoA N-acyltransferases (Nat)"/>
    <property type="match status" value="1"/>
</dbReference>
<dbReference type="InterPro" id="IPR051531">
    <property type="entry name" value="N-acetyltransferase"/>
</dbReference>
<dbReference type="STRING" id="1514105.AOC36_03015"/>
<dbReference type="PROSITE" id="PS51186">
    <property type="entry name" value="GNAT"/>
    <property type="match status" value="1"/>
</dbReference>
<feature type="domain" description="N-acetyltransferase" evidence="1">
    <location>
        <begin position="10"/>
        <end position="178"/>
    </location>
</feature>
<dbReference type="EMBL" id="CP013213">
    <property type="protein sequence ID" value="AMC92988.1"/>
    <property type="molecule type" value="Genomic_DNA"/>
</dbReference>